<sequence length="387" mass="45149">MSQKRKKPSAEFKTKVVLEVIEGDQTLNQICSKYELVPKTVQNWKKVFLANASLAFNIDSAVAEFKDEIKTKEKEVNELHRQLGKRTAELEWAAKKLKSLDYETRKCLIESEPKNIPVTRQCELINFNRSNCYYKSVRCTKDKMELLRAIDRIYTETPFYGYRKVHQQLIEGGYSVGLNRVRNYMNELGLKVIYPTKKVCTTLAHPEHKKYPYLLRDLEVYKPNQVWSTDITYIRLDGGFVYLAAVIDWHSKAILSHKISTTMDSSLVINVLKQALERYGTPEIFNTDQGSQYTSHDHTQLLIDRGIKISMDGKGRATDNIAIERFWRSAKYENIYLSEYTNIKELKAGVTEYIEFYNNKRFHQTLDYKKPMDVYCNLQPQLLLEAA</sequence>
<dbReference type="SUPFAM" id="SSF48295">
    <property type="entry name" value="TrpR-like"/>
    <property type="match status" value="1"/>
</dbReference>
<dbReference type="InterPro" id="IPR010921">
    <property type="entry name" value="Trp_repressor/repl_initiator"/>
</dbReference>
<dbReference type="GO" id="GO:0006313">
    <property type="term" value="P:DNA transposition"/>
    <property type="evidence" value="ECO:0007669"/>
    <property type="project" value="InterPro"/>
</dbReference>
<reference evidence="2 3" key="1">
    <citation type="journal article" date="2014" name="Genome Announc.">
        <title>Comparative Genome Analysis of Two Isolates of the Fish Pathogen Piscirickettsia salmonis from Different Hosts Reveals Major Differences in Virulence-Associated Secretion Systems.</title>
        <authorList>
            <person name="Bohle H."/>
            <person name="Henriquez P."/>
            <person name="Grothusen H."/>
            <person name="Navas E."/>
            <person name="Sandoval A."/>
            <person name="Bustamante F."/>
            <person name="Bustos P."/>
            <person name="Mancilla M."/>
        </authorList>
    </citation>
    <scope>NUCLEOTIDE SEQUENCE [LARGE SCALE GENOMIC DNA]</scope>
    <source>
        <strain evidence="3">B1-32597</strain>
    </source>
</reference>
<proteinExistence type="predicted"/>
<dbReference type="GO" id="GO:0043565">
    <property type="term" value="F:sequence-specific DNA binding"/>
    <property type="evidence" value="ECO:0007669"/>
    <property type="project" value="InterPro"/>
</dbReference>
<gene>
    <name evidence="2" type="ORF">KU39_893</name>
</gene>
<dbReference type="SUPFAM" id="SSF53098">
    <property type="entry name" value="Ribonuclease H-like"/>
    <property type="match status" value="1"/>
</dbReference>
<evidence type="ECO:0000313" key="2">
    <source>
        <dbReference type="EMBL" id="ALB22076.1"/>
    </source>
</evidence>
<dbReference type="InterPro" id="IPR012337">
    <property type="entry name" value="RNaseH-like_sf"/>
</dbReference>
<dbReference type="InterPro" id="IPR036388">
    <property type="entry name" value="WH-like_DNA-bd_sf"/>
</dbReference>
<dbReference type="InterPro" id="IPR048020">
    <property type="entry name" value="Transpos_IS3"/>
</dbReference>
<protein>
    <submittedName>
        <fullName evidence="2">Transposase</fullName>
    </submittedName>
</protein>
<dbReference type="RefSeq" id="WP_048875940.1">
    <property type="nucleotide sequence ID" value="NZ_CP012508.1"/>
</dbReference>
<name>A0AAC8VGS3_PISSA</name>
<dbReference type="InterPro" id="IPR002514">
    <property type="entry name" value="Transposase_8"/>
</dbReference>
<dbReference type="InterPro" id="IPR025948">
    <property type="entry name" value="HTH-like_dom"/>
</dbReference>
<evidence type="ECO:0000259" key="1">
    <source>
        <dbReference type="PROSITE" id="PS50994"/>
    </source>
</evidence>
<dbReference type="Pfam" id="PF13333">
    <property type="entry name" value="rve_2"/>
    <property type="match status" value="1"/>
</dbReference>
<dbReference type="Gene3D" id="1.10.10.10">
    <property type="entry name" value="Winged helix-like DNA-binding domain superfamily/Winged helix DNA-binding domain"/>
    <property type="match status" value="1"/>
</dbReference>
<dbReference type="Pfam" id="PF01527">
    <property type="entry name" value="HTH_Tnp_1"/>
    <property type="match status" value="1"/>
</dbReference>
<dbReference type="InterPro" id="IPR036397">
    <property type="entry name" value="RNaseH_sf"/>
</dbReference>
<dbReference type="PANTHER" id="PTHR46889:SF4">
    <property type="entry name" value="TRANSPOSASE INSO FOR INSERTION SEQUENCE ELEMENT IS911B-RELATED"/>
    <property type="match status" value="1"/>
</dbReference>
<dbReference type="EMBL" id="CP012508">
    <property type="protein sequence ID" value="ALB22076.1"/>
    <property type="molecule type" value="Genomic_DNA"/>
</dbReference>
<dbReference type="NCBIfam" id="NF033516">
    <property type="entry name" value="transpos_IS3"/>
    <property type="match status" value="1"/>
</dbReference>
<dbReference type="GO" id="GO:0004803">
    <property type="term" value="F:transposase activity"/>
    <property type="evidence" value="ECO:0007669"/>
    <property type="project" value="InterPro"/>
</dbReference>
<dbReference type="AlphaFoldDB" id="A0AAC8VGS3"/>
<feature type="domain" description="Integrase catalytic" evidence="1">
    <location>
        <begin position="219"/>
        <end position="379"/>
    </location>
</feature>
<dbReference type="PROSITE" id="PS50994">
    <property type="entry name" value="INTEGRASE"/>
    <property type="match status" value="1"/>
</dbReference>
<dbReference type="PANTHER" id="PTHR46889">
    <property type="entry name" value="TRANSPOSASE INSF FOR INSERTION SEQUENCE IS3B-RELATED"/>
    <property type="match status" value="1"/>
</dbReference>
<dbReference type="Pfam" id="PF13276">
    <property type="entry name" value="HTH_21"/>
    <property type="match status" value="1"/>
</dbReference>
<accession>A0AAC8VGS3</accession>
<dbReference type="Gene3D" id="3.30.420.10">
    <property type="entry name" value="Ribonuclease H-like superfamily/Ribonuclease H"/>
    <property type="match status" value="1"/>
</dbReference>
<dbReference type="Proteomes" id="UP000029558">
    <property type="component" value="Chromosome"/>
</dbReference>
<organism evidence="2 3">
    <name type="scientific">Piscirickettsia salmonis</name>
    <dbReference type="NCBI Taxonomy" id="1238"/>
    <lineage>
        <taxon>Bacteria</taxon>
        <taxon>Pseudomonadati</taxon>
        <taxon>Pseudomonadota</taxon>
        <taxon>Gammaproteobacteria</taxon>
        <taxon>Thiotrichales</taxon>
        <taxon>Piscirickettsiaceae</taxon>
        <taxon>Piscirickettsia</taxon>
    </lineage>
</organism>
<dbReference type="InterPro" id="IPR001584">
    <property type="entry name" value="Integrase_cat-core"/>
</dbReference>
<dbReference type="GO" id="GO:0015074">
    <property type="term" value="P:DNA integration"/>
    <property type="evidence" value="ECO:0007669"/>
    <property type="project" value="InterPro"/>
</dbReference>
<evidence type="ECO:0000313" key="3">
    <source>
        <dbReference type="Proteomes" id="UP000029558"/>
    </source>
</evidence>
<dbReference type="Pfam" id="PF00665">
    <property type="entry name" value="rve"/>
    <property type="match status" value="1"/>
</dbReference>
<dbReference type="InterPro" id="IPR050900">
    <property type="entry name" value="Transposase_IS3/IS150/IS904"/>
</dbReference>